<protein>
    <recommendedName>
        <fullName evidence="4">Tetratricopeptide repeat protein</fullName>
    </recommendedName>
</protein>
<evidence type="ECO:0008006" key="4">
    <source>
        <dbReference type="Google" id="ProtNLM"/>
    </source>
</evidence>
<organism evidence="2 3">
    <name type="scientific">Jatrophihabitans cynanchi</name>
    <dbReference type="NCBI Taxonomy" id="2944128"/>
    <lineage>
        <taxon>Bacteria</taxon>
        <taxon>Bacillati</taxon>
        <taxon>Actinomycetota</taxon>
        <taxon>Actinomycetes</taxon>
        <taxon>Jatrophihabitantales</taxon>
        <taxon>Jatrophihabitantaceae</taxon>
        <taxon>Jatrophihabitans</taxon>
    </lineage>
</organism>
<gene>
    <name evidence="2" type="ORF">M6B22_20455</name>
</gene>
<reference evidence="2" key="1">
    <citation type="submission" date="2022-05" db="EMBL/GenBank/DDBJ databases">
        <title>Jatrophihabitans sp. SB3-54 whole genome sequence.</title>
        <authorList>
            <person name="Suh M.K."/>
            <person name="Eom M.K."/>
            <person name="Kim J.S."/>
            <person name="Kim H.S."/>
            <person name="Do H.E."/>
            <person name="Shin Y.K."/>
            <person name="Lee J.-S."/>
        </authorList>
    </citation>
    <scope>NUCLEOTIDE SEQUENCE</scope>
    <source>
        <strain evidence="2">SB3-54</strain>
    </source>
</reference>
<dbReference type="Gene3D" id="1.25.40.10">
    <property type="entry name" value="Tetratricopeptide repeat domain"/>
    <property type="match status" value="1"/>
</dbReference>
<evidence type="ECO:0000313" key="3">
    <source>
        <dbReference type="Proteomes" id="UP001164693"/>
    </source>
</evidence>
<dbReference type="EMBL" id="CP097463">
    <property type="protein sequence ID" value="WAX56874.1"/>
    <property type="molecule type" value="Genomic_DNA"/>
</dbReference>
<sequence>MSEPIEPDLDPDTLREVYPDPDAVRARIDELRAEVRTAADETGELLARGEMVALLRGLGDLDDALAEGKRAADRAEMVGTRPQQHLARLRLATVHQRRGEFAESNLIFTELLNASTQFGPVIEAFTQQYAGTNSYDQGHFADAREHFARALAIREQYELPQDQLAGSRLALAAAERRLRPDGEDGTA</sequence>
<evidence type="ECO:0000256" key="1">
    <source>
        <dbReference type="SAM" id="MobiDB-lite"/>
    </source>
</evidence>
<evidence type="ECO:0000313" key="2">
    <source>
        <dbReference type="EMBL" id="WAX56874.1"/>
    </source>
</evidence>
<name>A0ABY7JWD6_9ACTN</name>
<keyword evidence="3" id="KW-1185">Reference proteome</keyword>
<accession>A0ABY7JWD6</accession>
<dbReference type="InterPro" id="IPR011990">
    <property type="entry name" value="TPR-like_helical_dom_sf"/>
</dbReference>
<dbReference type="Proteomes" id="UP001164693">
    <property type="component" value="Chromosome"/>
</dbReference>
<feature type="compositionally biased region" description="Acidic residues" evidence="1">
    <location>
        <begin position="1"/>
        <end position="11"/>
    </location>
</feature>
<dbReference type="RefSeq" id="WP_269443410.1">
    <property type="nucleotide sequence ID" value="NZ_CP097463.1"/>
</dbReference>
<dbReference type="SUPFAM" id="SSF48452">
    <property type="entry name" value="TPR-like"/>
    <property type="match status" value="1"/>
</dbReference>
<proteinExistence type="predicted"/>
<feature type="region of interest" description="Disordered" evidence="1">
    <location>
        <begin position="1"/>
        <end position="20"/>
    </location>
</feature>